<keyword evidence="4" id="KW-0255">Endonuclease</keyword>
<dbReference type="PANTHER" id="PTHR33146:SF26">
    <property type="entry name" value="ENDONUCLEASE 4"/>
    <property type="match status" value="1"/>
</dbReference>
<sequence length="337" mass="38026">MRVTASLLVASCLSLLSVNSVQGFGILGHTLTGQVAQQFLTPETAKQVKEILSPYYDGLLSKAAPWPDMIKRQAKYRWTSVFHYVNTPGDDPPGVCQFEYLYSGKDVVNGLFNMTSQLQQYKAVEPSTPEDISIREDALRFFVHFMGDVHQPLHISGKLRGGNGAAAKWGRAKTNLHRVWDGQLILKDIKDRFDNNPKAYLDDMIDMTRGYWQPEAANWTYCDPAKNAADNPWSEHTKAITTLCPMEWAKEMNKLDCSIVWKDYDPLRDYSADYFEDATGPAHGYLVQKLIAMSGIRMAAILNQIYDPQAPLTEHGGFVVQDQESVLFESMRFVKQG</sequence>
<dbReference type="Gene3D" id="1.10.575.10">
    <property type="entry name" value="P1 Nuclease"/>
    <property type="match status" value="1"/>
</dbReference>
<proteinExistence type="inferred from homology"/>
<dbReference type="SUPFAM" id="SSF48537">
    <property type="entry name" value="Phospholipase C/P1 nuclease"/>
    <property type="match status" value="1"/>
</dbReference>
<keyword evidence="10" id="KW-1185">Reference proteome</keyword>
<evidence type="ECO:0000256" key="7">
    <source>
        <dbReference type="ARBA" id="ARBA00023180"/>
    </source>
</evidence>
<keyword evidence="7" id="KW-0325">Glycoprotein</keyword>
<evidence type="ECO:0000256" key="6">
    <source>
        <dbReference type="ARBA" id="ARBA00023157"/>
    </source>
</evidence>
<dbReference type="AlphaFoldDB" id="A0A9P6TYW6"/>
<dbReference type="OrthoDB" id="441446at2759"/>
<evidence type="ECO:0000256" key="1">
    <source>
        <dbReference type="ARBA" id="ARBA00009547"/>
    </source>
</evidence>
<keyword evidence="2" id="KW-0540">Nuclease</keyword>
<dbReference type="GO" id="GO:0006308">
    <property type="term" value="P:DNA catabolic process"/>
    <property type="evidence" value="ECO:0007669"/>
    <property type="project" value="InterPro"/>
</dbReference>
<evidence type="ECO:0000256" key="2">
    <source>
        <dbReference type="ARBA" id="ARBA00022722"/>
    </source>
</evidence>
<dbReference type="Pfam" id="PF02265">
    <property type="entry name" value="S1-P1_nuclease"/>
    <property type="match status" value="1"/>
</dbReference>
<dbReference type="GO" id="GO:0004519">
    <property type="term" value="F:endonuclease activity"/>
    <property type="evidence" value="ECO:0007669"/>
    <property type="project" value="UniProtKB-KW"/>
</dbReference>
<dbReference type="GO" id="GO:0016788">
    <property type="term" value="F:hydrolase activity, acting on ester bonds"/>
    <property type="evidence" value="ECO:0007669"/>
    <property type="project" value="InterPro"/>
</dbReference>
<comment type="similarity">
    <text evidence="1">Belongs to the nuclease type I family.</text>
</comment>
<organism evidence="9 10">
    <name type="scientific">Mortierella polycephala</name>
    <dbReference type="NCBI Taxonomy" id="41804"/>
    <lineage>
        <taxon>Eukaryota</taxon>
        <taxon>Fungi</taxon>
        <taxon>Fungi incertae sedis</taxon>
        <taxon>Mucoromycota</taxon>
        <taxon>Mortierellomycotina</taxon>
        <taxon>Mortierellomycetes</taxon>
        <taxon>Mortierellales</taxon>
        <taxon>Mortierellaceae</taxon>
        <taxon>Mortierella</taxon>
    </lineage>
</organism>
<accession>A0A9P6TYW6</accession>
<dbReference type="GO" id="GO:0003676">
    <property type="term" value="F:nucleic acid binding"/>
    <property type="evidence" value="ECO:0007669"/>
    <property type="project" value="InterPro"/>
</dbReference>
<dbReference type="InterPro" id="IPR008947">
    <property type="entry name" value="PLipase_C/P1_nuclease_dom_sf"/>
</dbReference>
<dbReference type="PANTHER" id="PTHR33146">
    <property type="entry name" value="ENDONUCLEASE 4"/>
    <property type="match status" value="1"/>
</dbReference>
<keyword evidence="3" id="KW-0479">Metal-binding</keyword>
<protein>
    <submittedName>
        <fullName evidence="9">Uncharacterized protein</fullName>
    </submittedName>
</protein>
<comment type="caution">
    <text evidence="9">The sequence shown here is derived from an EMBL/GenBank/DDBJ whole genome shotgun (WGS) entry which is preliminary data.</text>
</comment>
<dbReference type="GO" id="GO:0046872">
    <property type="term" value="F:metal ion binding"/>
    <property type="evidence" value="ECO:0007669"/>
    <property type="project" value="UniProtKB-KW"/>
</dbReference>
<evidence type="ECO:0000256" key="5">
    <source>
        <dbReference type="ARBA" id="ARBA00022801"/>
    </source>
</evidence>
<feature type="signal peptide" evidence="8">
    <location>
        <begin position="1"/>
        <end position="23"/>
    </location>
</feature>
<evidence type="ECO:0000256" key="4">
    <source>
        <dbReference type="ARBA" id="ARBA00022759"/>
    </source>
</evidence>
<evidence type="ECO:0000313" key="10">
    <source>
        <dbReference type="Proteomes" id="UP000726737"/>
    </source>
</evidence>
<feature type="chain" id="PRO_5040255805" evidence="8">
    <location>
        <begin position="24"/>
        <end position="337"/>
    </location>
</feature>
<keyword evidence="8" id="KW-0732">Signal</keyword>
<evidence type="ECO:0000256" key="8">
    <source>
        <dbReference type="SAM" id="SignalP"/>
    </source>
</evidence>
<dbReference type="EMBL" id="JAAAJA010000550">
    <property type="protein sequence ID" value="KAG0252032.1"/>
    <property type="molecule type" value="Genomic_DNA"/>
</dbReference>
<dbReference type="Proteomes" id="UP000726737">
    <property type="component" value="Unassembled WGS sequence"/>
</dbReference>
<name>A0A9P6TYW6_9FUNG</name>
<reference evidence="9" key="1">
    <citation type="journal article" date="2020" name="Fungal Divers.">
        <title>Resolving the Mortierellaceae phylogeny through synthesis of multi-gene phylogenetics and phylogenomics.</title>
        <authorList>
            <person name="Vandepol N."/>
            <person name="Liber J."/>
            <person name="Desiro A."/>
            <person name="Na H."/>
            <person name="Kennedy M."/>
            <person name="Barry K."/>
            <person name="Grigoriev I.V."/>
            <person name="Miller A.N."/>
            <person name="O'Donnell K."/>
            <person name="Stajich J.E."/>
            <person name="Bonito G."/>
        </authorList>
    </citation>
    <scope>NUCLEOTIDE SEQUENCE</scope>
    <source>
        <strain evidence="9">KOD948</strain>
    </source>
</reference>
<keyword evidence="5" id="KW-0378">Hydrolase</keyword>
<evidence type="ECO:0000313" key="9">
    <source>
        <dbReference type="EMBL" id="KAG0252032.1"/>
    </source>
</evidence>
<dbReference type="CDD" id="cd11010">
    <property type="entry name" value="S1-P1_nuclease"/>
    <property type="match status" value="1"/>
</dbReference>
<dbReference type="InterPro" id="IPR003154">
    <property type="entry name" value="S1/P1nuclease"/>
</dbReference>
<evidence type="ECO:0000256" key="3">
    <source>
        <dbReference type="ARBA" id="ARBA00022723"/>
    </source>
</evidence>
<keyword evidence="6" id="KW-1015">Disulfide bond</keyword>
<gene>
    <name evidence="9" type="ORF">BG011_007255</name>
</gene>